<dbReference type="Gene3D" id="3.40.50.300">
    <property type="entry name" value="P-loop containing nucleotide triphosphate hydrolases"/>
    <property type="match status" value="1"/>
</dbReference>
<dbReference type="InterPro" id="IPR053940">
    <property type="entry name" value="UTP25_NTPase-like"/>
</dbReference>
<evidence type="ECO:0000256" key="8">
    <source>
        <dbReference type="SAM" id="MobiDB-lite"/>
    </source>
</evidence>
<dbReference type="InterPro" id="IPR053939">
    <property type="entry name" value="UTP25_C"/>
</dbReference>
<comment type="subunit">
    <text evidence="7">Component of the ribosomal small subunit (SSU) processome composed of at least 40 protein subunits and snoRNA U3.</text>
</comment>
<keyword evidence="7" id="KW-0698">rRNA processing</keyword>
<keyword evidence="7" id="KW-0690">Ribosome biogenesis</keyword>
<dbReference type="InterPro" id="IPR010678">
    <property type="entry name" value="UTP25"/>
</dbReference>
<reference evidence="11 12" key="1">
    <citation type="journal article" date="2017" name="Mol. Ecol.">
        <title>Comparative and population genomic landscape of Phellinus noxius: A hypervariable fungus causing root rot in trees.</title>
        <authorList>
            <person name="Chung C.L."/>
            <person name="Lee T.J."/>
            <person name="Akiba M."/>
            <person name="Lee H.H."/>
            <person name="Kuo T.H."/>
            <person name="Liu D."/>
            <person name="Ke H.M."/>
            <person name="Yokoi T."/>
            <person name="Roa M.B."/>
            <person name="Lu M.J."/>
            <person name="Chang Y.Y."/>
            <person name="Ann P.J."/>
            <person name="Tsai J.N."/>
            <person name="Chen C.Y."/>
            <person name="Tzean S.S."/>
            <person name="Ota Y."/>
            <person name="Hattori T."/>
            <person name="Sahashi N."/>
            <person name="Liou R.F."/>
            <person name="Kikuchi T."/>
            <person name="Tsai I.J."/>
        </authorList>
    </citation>
    <scope>NUCLEOTIDE SEQUENCE [LARGE SCALE GENOMIC DNA]</scope>
    <source>
        <strain evidence="11 12">FFPRI411160</strain>
    </source>
</reference>
<dbReference type="InterPro" id="IPR027417">
    <property type="entry name" value="P-loop_NTPase"/>
</dbReference>
<feature type="domain" description="UTP25 C-terminal" evidence="9">
    <location>
        <begin position="441"/>
        <end position="614"/>
    </location>
</feature>
<protein>
    <recommendedName>
        <fullName evidence="4 7">U3 small nucleolar RNA-associated protein 25</fullName>
        <shortName evidence="7">U3 snoRNA-associated protein 25</shortName>
    </recommendedName>
</protein>
<evidence type="ECO:0000256" key="6">
    <source>
        <dbReference type="ARBA" id="ARBA00023274"/>
    </source>
</evidence>
<dbReference type="PANTHER" id="PTHR12933">
    <property type="entry name" value="ORF PROTEIN-RELATED"/>
    <property type="match status" value="1"/>
</dbReference>
<dbReference type="EMBL" id="NBII01000005">
    <property type="protein sequence ID" value="PAV18929.1"/>
    <property type="molecule type" value="Genomic_DNA"/>
</dbReference>
<dbReference type="PANTHER" id="PTHR12933:SF0">
    <property type="entry name" value="U3 SMALL NUCLEOLAR RNA-ASSOCIATED PROTEIN 25 HOMOLOG"/>
    <property type="match status" value="1"/>
</dbReference>
<dbReference type="Pfam" id="PF06862">
    <property type="entry name" value="Utp25_C"/>
    <property type="match status" value="1"/>
</dbReference>
<evidence type="ECO:0000256" key="1">
    <source>
        <dbReference type="ARBA" id="ARBA00002883"/>
    </source>
</evidence>
<feature type="domain" description="UTP25 NTP hydrolase-like" evidence="10">
    <location>
        <begin position="163"/>
        <end position="429"/>
    </location>
</feature>
<keyword evidence="5 7" id="KW-0539">Nucleus</keyword>
<evidence type="ECO:0000256" key="5">
    <source>
        <dbReference type="ARBA" id="ARBA00023242"/>
    </source>
</evidence>
<sequence>MAIDQGSTATTKLLTLLNVSATKVGKRKRVYGSTNEPTKLNKRKKEASPIATTLTNDSLVADEENHEDASTSYFSTHFQAENPLLSERTRKAIDEKRWNTKKGKKEYLGMVTECLPEDSNATNDHLAVASSEKLRSYLKQQQESFTKDLKQLHNALLSEITSYKDFYISRISHTNHIPAQNAISFHVLNHITKKRRRILKNNERIAHATKEPSDPTPQDIQDQGFTRPSVLILLPFRSWALRWVEALTKFTPKPDFQLENYSRFLSEYGLPPDATDKLEAAPPGTYPPDHIEMFRGNVDDSFRLGIKFTRKSVKFFADFYQCDIIIASPLGLRMSIDKEKNADFLSSIEVLILDQMNALSMQNWEHLQFVLSNLNKLPKETRDTDFSRIKPWYLDGHAAYLRQTIMLSPFDTPEFRHLFNSELINASGKGRLEGTYEPVQVPEGIAQSFISFECGNFKDEADKRFQYFSTKILPAALKSAVQSTNTLIFVSSSYDFIRVENHLRKTGVSFTVLSEYSSNQDISRARQAFFSGKKNFLLISERFHFFRRYKIRGVRNILFYSLPNHAQFYSEFLSAPFLDDGVEASDVTCKSLYSKYDWMKLERIVGTESSLDLLRQI</sequence>
<dbReference type="GO" id="GO:0034511">
    <property type="term" value="F:U3 snoRNA binding"/>
    <property type="evidence" value="ECO:0007669"/>
    <property type="project" value="InterPro"/>
</dbReference>
<comment type="similarity">
    <text evidence="3 7">Belongs to the UTP25 family.</text>
</comment>
<dbReference type="OrthoDB" id="10264378at2759"/>
<evidence type="ECO:0000256" key="4">
    <source>
        <dbReference type="ARBA" id="ARBA00015422"/>
    </source>
</evidence>
<evidence type="ECO:0000256" key="7">
    <source>
        <dbReference type="RuleBase" id="RU365070"/>
    </source>
</evidence>
<keyword evidence="12" id="KW-1185">Reference proteome</keyword>
<dbReference type="FunCoup" id="A0A286UHD2">
    <property type="interactions" value="709"/>
</dbReference>
<dbReference type="AlphaFoldDB" id="A0A286UHD2"/>
<gene>
    <name evidence="11" type="ORF">PNOK_0577200</name>
</gene>
<evidence type="ECO:0000259" key="10">
    <source>
        <dbReference type="Pfam" id="PF22916"/>
    </source>
</evidence>
<comment type="subcellular location">
    <subcellularLocation>
        <location evidence="2 7">Nucleus</location>
        <location evidence="2 7">Nucleolus</location>
    </subcellularLocation>
</comment>
<evidence type="ECO:0000313" key="11">
    <source>
        <dbReference type="EMBL" id="PAV18929.1"/>
    </source>
</evidence>
<organism evidence="11 12">
    <name type="scientific">Pyrrhoderma noxium</name>
    <dbReference type="NCBI Taxonomy" id="2282107"/>
    <lineage>
        <taxon>Eukaryota</taxon>
        <taxon>Fungi</taxon>
        <taxon>Dikarya</taxon>
        <taxon>Basidiomycota</taxon>
        <taxon>Agaricomycotina</taxon>
        <taxon>Agaricomycetes</taxon>
        <taxon>Hymenochaetales</taxon>
        <taxon>Hymenochaetaceae</taxon>
        <taxon>Pyrrhoderma</taxon>
    </lineage>
</organism>
<dbReference type="GO" id="GO:0019843">
    <property type="term" value="F:rRNA binding"/>
    <property type="evidence" value="ECO:0007669"/>
    <property type="project" value="TreeGrafter"/>
</dbReference>
<comment type="function">
    <text evidence="1 7">DEAD-box RNA helicase-like protein required for pre-18S rRNA processing, specifically at sites A0, A1, and A2.</text>
</comment>
<feature type="region of interest" description="Disordered" evidence="8">
    <location>
        <begin position="28"/>
        <end position="51"/>
    </location>
</feature>
<dbReference type="Pfam" id="PF22916">
    <property type="entry name" value="UTP25_NTPase-like"/>
    <property type="match status" value="1"/>
</dbReference>
<name>A0A286UHD2_9AGAM</name>
<evidence type="ECO:0000256" key="3">
    <source>
        <dbReference type="ARBA" id="ARBA00009223"/>
    </source>
</evidence>
<dbReference type="SUPFAM" id="SSF52540">
    <property type="entry name" value="P-loop containing nucleoside triphosphate hydrolases"/>
    <property type="match status" value="1"/>
</dbReference>
<dbReference type="STRING" id="2282107.A0A286UHD2"/>
<proteinExistence type="inferred from homology"/>
<dbReference type="Proteomes" id="UP000217199">
    <property type="component" value="Unassembled WGS sequence"/>
</dbReference>
<accession>A0A286UHD2</accession>
<dbReference type="GO" id="GO:0000462">
    <property type="term" value="P:maturation of SSU-rRNA from tricistronic rRNA transcript (SSU-rRNA, 5.8S rRNA, LSU-rRNA)"/>
    <property type="evidence" value="ECO:0007669"/>
    <property type="project" value="TreeGrafter"/>
</dbReference>
<evidence type="ECO:0000259" key="9">
    <source>
        <dbReference type="Pfam" id="PF06862"/>
    </source>
</evidence>
<keyword evidence="6 7" id="KW-0687">Ribonucleoprotein</keyword>
<comment type="caution">
    <text evidence="11">The sequence shown here is derived from an EMBL/GenBank/DDBJ whole genome shotgun (WGS) entry which is preliminary data.</text>
</comment>
<dbReference type="GO" id="GO:0032040">
    <property type="term" value="C:small-subunit processome"/>
    <property type="evidence" value="ECO:0007669"/>
    <property type="project" value="TreeGrafter"/>
</dbReference>
<evidence type="ECO:0000256" key="2">
    <source>
        <dbReference type="ARBA" id="ARBA00004604"/>
    </source>
</evidence>
<evidence type="ECO:0000313" key="12">
    <source>
        <dbReference type="Proteomes" id="UP000217199"/>
    </source>
</evidence>
<dbReference type="InParanoid" id="A0A286UHD2"/>